<dbReference type="EC" id="3.4.21.10" evidence="2"/>
<dbReference type="FunFam" id="2.40.10.10:FF:000073">
    <property type="entry name" value="Trypsin alpha"/>
    <property type="match status" value="1"/>
</dbReference>
<evidence type="ECO:0000256" key="8">
    <source>
        <dbReference type="RuleBase" id="RU363034"/>
    </source>
</evidence>
<dbReference type="SUPFAM" id="SSF50494">
    <property type="entry name" value="Trypsin-like serine proteases"/>
    <property type="match status" value="1"/>
</dbReference>
<dbReference type="EMBL" id="CAJNOK010002301">
    <property type="protein sequence ID" value="CAF0853994.1"/>
    <property type="molecule type" value="Genomic_DNA"/>
</dbReference>
<dbReference type="Gene3D" id="2.40.10.10">
    <property type="entry name" value="Trypsin-like serine proteases"/>
    <property type="match status" value="2"/>
</dbReference>
<accession>A0A8S2D6C5</accession>
<dbReference type="PRINTS" id="PR00722">
    <property type="entry name" value="CHYMOTRYPSIN"/>
</dbReference>
<dbReference type="PANTHER" id="PTHR24252">
    <property type="entry name" value="ACROSIN-RELATED"/>
    <property type="match status" value="1"/>
</dbReference>
<name>A0A8S2D6C5_9BILA</name>
<dbReference type="InterPro" id="IPR001254">
    <property type="entry name" value="Trypsin_dom"/>
</dbReference>
<sequence length="194" mass="21390">MGYFVLGQVLDKRVKQLLDLLLQNSKNIGQNDISLQSSNSHICGGTLIDSRHVLTAAHCLTSTDIKQYSIVTGLHDRANLGDGRAQRHEVEALFNHEQYNVDTNENDIAIIRLRQPVKMTQYVNVACLPESDPLLNSDVIIGDSGGPLVHEVKGKWHISGVVSYGIGCASDGYPGVYTRVSYYLPWIRAKTTLA</sequence>
<keyword evidence="5 8" id="KW-0378">Hydrolase</keyword>
<dbReference type="InterPro" id="IPR043504">
    <property type="entry name" value="Peptidase_S1_PA_chymotrypsin"/>
</dbReference>
<dbReference type="InterPro" id="IPR018114">
    <property type="entry name" value="TRYPSIN_HIS"/>
</dbReference>
<keyword evidence="7" id="KW-1015">Disulfide bond</keyword>
<dbReference type="EMBL" id="CAJOBA010002301">
    <property type="protein sequence ID" value="CAF3639134.1"/>
    <property type="molecule type" value="Genomic_DNA"/>
</dbReference>
<dbReference type="InterPro" id="IPR001314">
    <property type="entry name" value="Peptidase_S1A"/>
</dbReference>
<dbReference type="AlphaFoldDB" id="A0A8S2D6C5"/>
<comment type="caution">
    <text evidence="10">The sequence shown here is derived from an EMBL/GenBank/DDBJ whole genome shotgun (WGS) entry which is preliminary data.</text>
</comment>
<feature type="domain" description="Peptidase S1" evidence="9">
    <location>
        <begin position="33"/>
        <end position="192"/>
    </location>
</feature>
<keyword evidence="6 8" id="KW-0720">Serine protease</keyword>
<evidence type="ECO:0000313" key="12">
    <source>
        <dbReference type="Proteomes" id="UP000677228"/>
    </source>
</evidence>
<dbReference type="GO" id="GO:0006508">
    <property type="term" value="P:proteolysis"/>
    <property type="evidence" value="ECO:0007669"/>
    <property type="project" value="UniProtKB-KW"/>
</dbReference>
<evidence type="ECO:0000256" key="4">
    <source>
        <dbReference type="ARBA" id="ARBA00022670"/>
    </source>
</evidence>
<proteinExistence type="predicted"/>
<evidence type="ECO:0000313" key="11">
    <source>
        <dbReference type="EMBL" id="CAF3639134.1"/>
    </source>
</evidence>
<dbReference type="CDD" id="cd00190">
    <property type="entry name" value="Tryp_SPc"/>
    <property type="match status" value="1"/>
</dbReference>
<evidence type="ECO:0000256" key="6">
    <source>
        <dbReference type="ARBA" id="ARBA00022825"/>
    </source>
</evidence>
<dbReference type="PANTHER" id="PTHR24252:SF8">
    <property type="entry name" value="ACROSIN"/>
    <property type="match status" value="1"/>
</dbReference>
<evidence type="ECO:0000256" key="5">
    <source>
        <dbReference type="ARBA" id="ARBA00022801"/>
    </source>
</evidence>
<dbReference type="PROSITE" id="PS00134">
    <property type="entry name" value="TRYPSIN_HIS"/>
    <property type="match status" value="1"/>
</dbReference>
<dbReference type="InterPro" id="IPR033116">
    <property type="entry name" value="TRYPSIN_SER"/>
</dbReference>
<dbReference type="InterPro" id="IPR009003">
    <property type="entry name" value="Peptidase_S1_PA"/>
</dbReference>
<comment type="catalytic activity">
    <reaction evidence="1">
        <text>Preferential cleavage: Arg-|-Xaa, Lys-|-Xaa.</text>
        <dbReference type="EC" id="3.4.21.10"/>
    </reaction>
</comment>
<evidence type="ECO:0000313" key="10">
    <source>
        <dbReference type="EMBL" id="CAF0853994.1"/>
    </source>
</evidence>
<evidence type="ECO:0000256" key="1">
    <source>
        <dbReference type="ARBA" id="ARBA00001656"/>
    </source>
</evidence>
<evidence type="ECO:0000259" key="9">
    <source>
        <dbReference type="PROSITE" id="PS50240"/>
    </source>
</evidence>
<dbReference type="PROSITE" id="PS00135">
    <property type="entry name" value="TRYPSIN_SER"/>
    <property type="match status" value="1"/>
</dbReference>
<evidence type="ECO:0000256" key="7">
    <source>
        <dbReference type="ARBA" id="ARBA00023157"/>
    </source>
</evidence>
<dbReference type="Proteomes" id="UP000677228">
    <property type="component" value="Unassembled WGS sequence"/>
</dbReference>
<dbReference type="PROSITE" id="PS50240">
    <property type="entry name" value="TRYPSIN_DOM"/>
    <property type="match status" value="1"/>
</dbReference>
<keyword evidence="4 8" id="KW-0645">Protease</keyword>
<dbReference type="Proteomes" id="UP000682733">
    <property type="component" value="Unassembled WGS sequence"/>
</dbReference>
<protein>
    <recommendedName>
        <fullName evidence="3">Acrosin</fullName>
        <ecNumber evidence="2">3.4.21.10</ecNumber>
    </recommendedName>
</protein>
<organism evidence="10 12">
    <name type="scientific">Didymodactylos carnosus</name>
    <dbReference type="NCBI Taxonomy" id="1234261"/>
    <lineage>
        <taxon>Eukaryota</taxon>
        <taxon>Metazoa</taxon>
        <taxon>Spiralia</taxon>
        <taxon>Gnathifera</taxon>
        <taxon>Rotifera</taxon>
        <taxon>Eurotatoria</taxon>
        <taxon>Bdelloidea</taxon>
        <taxon>Philodinida</taxon>
        <taxon>Philodinidae</taxon>
        <taxon>Didymodactylos</taxon>
    </lineage>
</organism>
<dbReference type="Pfam" id="PF00089">
    <property type="entry name" value="Trypsin"/>
    <property type="match status" value="2"/>
</dbReference>
<dbReference type="SMART" id="SM00020">
    <property type="entry name" value="Tryp_SPc"/>
    <property type="match status" value="1"/>
</dbReference>
<evidence type="ECO:0000256" key="2">
    <source>
        <dbReference type="ARBA" id="ARBA00012050"/>
    </source>
</evidence>
<dbReference type="GO" id="GO:0004252">
    <property type="term" value="F:serine-type endopeptidase activity"/>
    <property type="evidence" value="ECO:0007669"/>
    <property type="project" value="InterPro"/>
</dbReference>
<reference evidence="10" key="1">
    <citation type="submission" date="2021-02" db="EMBL/GenBank/DDBJ databases">
        <authorList>
            <person name="Nowell W R."/>
        </authorList>
    </citation>
    <scope>NUCLEOTIDE SEQUENCE</scope>
</reference>
<evidence type="ECO:0000256" key="3">
    <source>
        <dbReference type="ARBA" id="ARBA00017161"/>
    </source>
</evidence>
<gene>
    <name evidence="10" type="ORF">OVA965_LOCUS7291</name>
    <name evidence="11" type="ORF">TMI583_LOCUS7287</name>
</gene>